<gene>
    <name evidence="2" type="primary">LOC120109001</name>
</gene>
<dbReference type="AlphaFoldDB" id="A0A8B9A5X3"/>
<dbReference type="SUPFAM" id="SSF56672">
    <property type="entry name" value="DNA/RNA polymerases"/>
    <property type="match status" value="1"/>
</dbReference>
<dbReference type="InterPro" id="IPR053134">
    <property type="entry name" value="RNA-dir_DNA_polymerase"/>
</dbReference>
<dbReference type="OrthoDB" id="779804at2759"/>
<dbReference type="InterPro" id="IPR043128">
    <property type="entry name" value="Rev_trsase/Diguanyl_cyclase"/>
</dbReference>
<organism evidence="1 2">
    <name type="scientific">Phoenix dactylifera</name>
    <name type="common">Date palm</name>
    <dbReference type="NCBI Taxonomy" id="42345"/>
    <lineage>
        <taxon>Eukaryota</taxon>
        <taxon>Viridiplantae</taxon>
        <taxon>Streptophyta</taxon>
        <taxon>Embryophyta</taxon>
        <taxon>Tracheophyta</taxon>
        <taxon>Spermatophyta</taxon>
        <taxon>Magnoliopsida</taxon>
        <taxon>Liliopsida</taxon>
        <taxon>Arecaceae</taxon>
        <taxon>Coryphoideae</taxon>
        <taxon>Phoeniceae</taxon>
        <taxon>Phoenix</taxon>
    </lineage>
</organism>
<proteinExistence type="predicted"/>
<dbReference type="PANTHER" id="PTHR24559">
    <property type="entry name" value="TRANSPOSON TY3-I GAG-POL POLYPROTEIN"/>
    <property type="match status" value="1"/>
</dbReference>
<dbReference type="Proteomes" id="UP000228380">
    <property type="component" value="Unplaced"/>
</dbReference>
<dbReference type="KEGG" id="pda:120109001"/>
<feature type="non-terminal residue" evidence="2">
    <location>
        <position position="121"/>
    </location>
</feature>
<dbReference type="GeneID" id="120109001"/>
<evidence type="ECO:0000313" key="2">
    <source>
        <dbReference type="RefSeq" id="XP_038978664.1"/>
    </source>
</evidence>
<dbReference type="Gene3D" id="3.30.70.270">
    <property type="match status" value="1"/>
</dbReference>
<protein>
    <submittedName>
        <fullName evidence="2">Uncharacterized protein LOC120109001</fullName>
    </submittedName>
</protein>
<keyword evidence="1" id="KW-1185">Reference proteome</keyword>
<sequence length="121" mass="14205">MKSSLYLSHFLFSFEKYFFTDFAKILAWTDKYANTEEAMAFHLSCIPYFGYATLYPQRAHDGPIALLESLKGATYQHLVNMIFKEQIGQNMEVYVDDILVKRRAIGQHMDDLEKMFCDPRK</sequence>
<dbReference type="PANTHER" id="PTHR24559:SF444">
    <property type="entry name" value="REVERSE TRANSCRIPTASE DOMAIN-CONTAINING PROTEIN"/>
    <property type="match status" value="1"/>
</dbReference>
<name>A0A8B9A5X3_PHODC</name>
<evidence type="ECO:0000313" key="1">
    <source>
        <dbReference type="Proteomes" id="UP000228380"/>
    </source>
</evidence>
<accession>A0A8B9A5X3</accession>
<dbReference type="InterPro" id="IPR043502">
    <property type="entry name" value="DNA/RNA_pol_sf"/>
</dbReference>
<reference evidence="2" key="1">
    <citation type="submission" date="2025-08" db="UniProtKB">
        <authorList>
            <consortium name="RefSeq"/>
        </authorList>
    </citation>
    <scope>IDENTIFICATION</scope>
    <source>
        <tissue evidence="2">Young leaves</tissue>
    </source>
</reference>
<dbReference type="RefSeq" id="XP_038978664.1">
    <property type="nucleotide sequence ID" value="XM_039122736.1"/>
</dbReference>